<feature type="chain" id="PRO_5046432809" evidence="1">
    <location>
        <begin position="20"/>
        <end position="324"/>
    </location>
</feature>
<evidence type="ECO:0000313" key="3">
    <source>
        <dbReference type="EMBL" id="MDT7518232.1"/>
    </source>
</evidence>
<name>A0ABU3KKG5_9BURK</name>
<protein>
    <submittedName>
        <fullName evidence="3">Porin</fullName>
    </submittedName>
</protein>
<reference evidence="3 4" key="1">
    <citation type="submission" date="2023-08" db="EMBL/GenBank/DDBJ databases">
        <title>Rhodoferax potami sp. nov. and Rhodoferax mekongensis sp. nov., isolated from the Mekong River in Thailand.</title>
        <authorList>
            <person name="Kitikhun S."/>
            <person name="Charoenyingcharoen P."/>
            <person name="Siriarchawattana P."/>
            <person name="Likhitrattanapisal S."/>
            <person name="Nilsakha T."/>
            <person name="Chanpet A."/>
            <person name="Rattanawaree P."/>
            <person name="Ingsriswang S."/>
        </authorList>
    </citation>
    <scope>NUCLEOTIDE SEQUENCE [LARGE SCALE GENOMIC DNA]</scope>
    <source>
        <strain evidence="3 4">TBRC 17660</strain>
    </source>
</reference>
<accession>A0ABU3KKG5</accession>
<feature type="domain" description="Porin" evidence="2">
    <location>
        <begin position="7"/>
        <end position="310"/>
    </location>
</feature>
<evidence type="ECO:0000313" key="4">
    <source>
        <dbReference type="Proteomes" id="UP001321700"/>
    </source>
</evidence>
<dbReference type="Proteomes" id="UP001321700">
    <property type="component" value="Unassembled WGS sequence"/>
</dbReference>
<keyword evidence="4" id="KW-1185">Reference proteome</keyword>
<dbReference type="SUPFAM" id="SSF56935">
    <property type="entry name" value="Porins"/>
    <property type="match status" value="1"/>
</dbReference>
<dbReference type="Pfam" id="PF13609">
    <property type="entry name" value="Porin_4"/>
    <property type="match status" value="1"/>
</dbReference>
<dbReference type="InterPro" id="IPR033900">
    <property type="entry name" value="Gram_neg_porin_domain"/>
</dbReference>
<evidence type="ECO:0000259" key="2">
    <source>
        <dbReference type="Pfam" id="PF13609"/>
    </source>
</evidence>
<gene>
    <name evidence="3" type="ORF">RAE19_05715</name>
</gene>
<proteinExistence type="predicted"/>
<evidence type="ECO:0000256" key="1">
    <source>
        <dbReference type="SAM" id="SignalP"/>
    </source>
</evidence>
<keyword evidence="1" id="KW-0732">Signal</keyword>
<dbReference type="Gene3D" id="2.40.160.10">
    <property type="entry name" value="Porin"/>
    <property type="match status" value="1"/>
</dbReference>
<dbReference type="InterPro" id="IPR023614">
    <property type="entry name" value="Porin_dom_sf"/>
</dbReference>
<comment type="caution">
    <text evidence="3">The sequence shown here is derived from an EMBL/GenBank/DDBJ whole genome shotgun (WGS) entry which is preliminary data.</text>
</comment>
<feature type="signal peptide" evidence="1">
    <location>
        <begin position="1"/>
        <end position="19"/>
    </location>
</feature>
<dbReference type="EMBL" id="JAVBIK010000001">
    <property type="protein sequence ID" value="MDT7518232.1"/>
    <property type="molecule type" value="Genomic_DNA"/>
</dbReference>
<organism evidence="3 4">
    <name type="scientific">Rhodoferax potami</name>
    <dbReference type="NCBI Taxonomy" id="3068338"/>
    <lineage>
        <taxon>Bacteria</taxon>
        <taxon>Pseudomonadati</taxon>
        <taxon>Pseudomonadota</taxon>
        <taxon>Betaproteobacteria</taxon>
        <taxon>Burkholderiales</taxon>
        <taxon>Comamonadaceae</taxon>
        <taxon>Rhodoferax</taxon>
    </lineage>
</organism>
<sequence length="324" mass="32596">MKKTLIALAVLAASGASFAQVTVSGKLGFSYQKNAVVGGGAANHGMQMADGDLNFTAVEDLGGGSKITAASAFKSRGRDTGIDARDASLTLVTSVGAISMGSIESPNTILNTAGAPVSLATGHDNGKSDGSGLIQAPANVDFVSYALPVGPVLLSVAYSDSIGTAGGGAGNVQANAVRAAYAAGPLKAAIDFTSYAAASIAGTQLDGLTRTRVFGSYDLGVAVIGAGVQVHNHDKPTEANFSLNVPLSGSFSVGLVHSMKEAQKTTAFTTTGGAALAVRDSMSGTAVGATYMLSKTANVNASYSTYSSSTNQDNEFRIRLMKSF</sequence>
<dbReference type="RefSeq" id="WP_313874007.1">
    <property type="nucleotide sequence ID" value="NZ_JAVBIK010000001.1"/>
</dbReference>